<feature type="region of interest" description="Disordered" evidence="1">
    <location>
        <begin position="1"/>
        <end position="43"/>
    </location>
</feature>
<feature type="compositionally biased region" description="Basic and acidic residues" evidence="1">
    <location>
        <begin position="937"/>
        <end position="948"/>
    </location>
</feature>
<protein>
    <recommendedName>
        <fullName evidence="4">Flo11</fullName>
    </recommendedName>
</protein>
<sequence>MASPLPDSMSLRRESGVISPVRQVRSRTHSISSDKPSTISHSLMSPPLSVSPEAAFIASSAASQIVTNDHDSHADTWYDQHGIEPAGETALIAPAALNLVNNFLDQLLFNFLQVSKATTLAALRPAVSEVLKPKLAKDAINNADEELREYLGGADEDDYVQPQGGDARQDWDLELVWKRTRLRCMVYSSLGDMEEEDEDLFMEQENLEIGADEQISDVISPAVAIFLTSVLEYMGELTLTVAGQAAYHRMRTKFEKDLKEGIRLQTDLADRIVVEELDMERVALDRTLGRLWRGWKKRIRTSTIDSIGGQLLIRSLNKHSRSDSQDSIAFRSAADSRDEPRKSQDYRANAIAEDVQPADIALPMRDRDVDEIEVPGLVSYSDEEEDIDEPVLEEKRPRSLYLPSSVATASPKAVQTIYLPSRKRSISHPGGRFNPFVSRYEQQQQAQESTTANADNDQATKKDFLAVSVDESGVSPLDEDGPEARVHDGDAIGVAVTSDAVSIHEPVASLADSDSADEEIEYEKAEIITSARVSMSGSSSTSEPDRLERRSSVRSARIVSVPAPKGSSGSRPSSIERSRPTSFTGHNGKASPTVPAERKVPLEAHAASPSTSRLMVERQQSTVQPTTAITESDEESDFFPPELQGIPSRSSSSARNPYAQSIRQHPSAKQEPSAVTKVTIIGSSNASSAFEPIPEIPAKSPGHGARQRTRQDSFDKAAPRASEETISHSPQPNSNPGRPTHTSASSVSSSTGRLKAVRTSEENYAHRDNVARNFEDLIHSNQTITYTLTPENMRDNDATESSPLPKYQRMSEEARAHGRSGSPSATANAPRSPTNSYTAQSPGQTGFDSSVDRTAVSVPRSSSRQDSRSPRLGGPKAREARVPPESTADFAEFIKSTGPPGETRSMPLKTGVGASPAKKNSSESRRVSTNSNRGRYQPREAAIDKGDNSDLIDFIRQGPPVVGASTHRIPRHVAPFRNTMDSDQMTGANGGRAVDATIPEIRHSQASTNVTENSMPSMQSSINSSSALLKKNNGGGMPSKMFDEDDMMPQRKQRRVRDPYALDFSNEEDDDELFGTNPKPPVKKEESLAEFLANYEPPPAPPIPASTQQKMPKKKMSAPSLMARFRNTYSRDSHSASPSPNPAAIPNPPPTASRTTGKGGHVPIQVTMPAGYDTYGSIANSGPPRRRSTAGASGKIPMQRFQPREPVQVSTGTSDLAAFLRDSAPPPSNTPMVASTLPQEESNGISKMFGRRKKLGLA</sequence>
<reference evidence="2" key="1">
    <citation type="submission" date="2022-10" db="EMBL/GenBank/DDBJ databases">
        <title>Determination and structural analysis of whole genome sequence of Sarocladium strictum F4-1.</title>
        <authorList>
            <person name="Hu L."/>
            <person name="Jiang Y."/>
        </authorList>
    </citation>
    <scope>NUCLEOTIDE SEQUENCE</scope>
    <source>
        <strain evidence="2">F4-1</strain>
    </source>
</reference>
<name>A0AA39GJ00_SARSR</name>
<proteinExistence type="predicted"/>
<dbReference type="InterPro" id="IPR009072">
    <property type="entry name" value="Histone-fold"/>
</dbReference>
<comment type="caution">
    <text evidence="2">The sequence shown here is derived from an EMBL/GenBank/DDBJ whole genome shotgun (WGS) entry which is preliminary data.</text>
</comment>
<feature type="compositionally biased region" description="Basic and acidic residues" evidence="1">
    <location>
        <begin position="758"/>
        <end position="767"/>
    </location>
</feature>
<feature type="compositionally biased region" description="Polar residues" evidence="1">
    <location>
        <begin position="29"/>
        <end position="43"/>
    </location>
</feature>
<feature type="region of interest" description="Disordered" evidence="1">
    <location>
        <begin position="527"/>
        <end position="767"/>
    </location>
</feature>
<dbReference type="GO" id="GO:0046982">
    <property type="term" value="F:protein heterodimerization activity"/>
    <property type="evidence" value="ECO:0007669"/>
    <property type="project" value="InterPro"/>
</dbReference>
<dbReference type="EMBL" id="JAPDFR010000003">
    <property type="protein sequence ID" value="KAK0388245.1"/>
    <property type="molecule type" value="Genomic_DNA"/>
</dbReference>
<keyword evidence="3" id="KW-1185">Reference proteome</keyword>
<feature type="compositionally biased region" description="Polar residues" evidence="1">
    <location>
        <begin position="1230"/>
        <end position="1245"/>
    </location>
</feature>
<feature type="compositionally biased region" description="Polar residues" evidence="1">
    <location>
        <begin position="727"/>
        <end position="742"/>
    </location>
</feature>
<feature type="region of interest" description="Disordered" evidence="1">
    <location>
        <begin position="1007"/>
        <end position="1258"/>
    </location>
</feature>
<feature type="region of interest" description="Disordered" evidence="1">
    <location>
        <begin position="788"/>
        <end position="950"/>
    </location>
</feature>
<evidence type="ECO:0000313" key="2">
    <source>
        <dbReference type="EMBL" id="KAK0388245.1"/>
    </source>
</evidence>
<organism evidence="2 3">
    <name type="scientific">Sarocladium strictum</name>
    <name type="common">Black bundle disease fungus</name>
    <name type="synonym">Acremonium strictum</name>
    <dbReference type="NCBI Taxonomy" id="5046"/>
    <lineage>
        <taxon>Eukaryota</taxon>
        <taxon>Fungi</taxon>
        <taxon>Dikarya</taxon>
        <taxon>Ascomycota</taxon>
        <taxon>Pezizomycotina</taxon>
        <taxon>Sordariomycetes</taxon>
        <taxon>Hypocreomycetidae</taxon>
        <taxon>Hypocreales</taxon>
        <taxon>Sarocladiaceae</taxon>
        <taxon>Sarocladium</taxon>
    </lineage>
</organism>
<feature type="region of interest" description="Disordered" evidence="1">
    <location>
        <begin position="324"/>
        <end position="348"/>
    </location>
</feature>
<feature type="compositionally biased region" description="Basic residues" evidence="1">
    <location>
        <begin position="1249"/>
        <end position="1258"/>
    </location>
</feature>
<feature type="compositionally biased region" description="Polar residues" evidence="1">
    <location>
        <begin position="821"/>
        <end position="848"/>
    </location>
</feature>
<feature type="compositionally biased region" description="Basic and acidic residues" evidence="1">
    <location>
        <begin position="334"/>
        <end position="345"/>
    </location>
</feature>
<feature type="compositionally biased region" description="Basic and acidic residues" evidence="1">
    <location>
        <begin position="709"/>
        <end position="726"/>
    </location>
</feature>
<dbReference type="Proteomes" id="UP001175261">
    <property type="component" value="Unassembled WGS sequence"/>
</dbReference>
<feature type="compositionally biased region" description="Low complexity" evidence="1">
    <location>
        <begin position="1013"/>
        <end position="1026"/>
    </location>
</feature>
<evidence type="ECO:0000256" key="1">
    <source>
        <dbReference type="SAM" id="MobiDB-lite"/>
    </source>
</evidence>
<dbReference type="AlphaFoldDB" id="A0AA39GJ00"/>
<feature type="compositionally biased region" description="Polar residues" evidence="1">
    <location>
        <begin position="531"/>
        <end position="542"/>
    </location>
</feature>
<gene>
    <name evidence="2" type="ORF">NLU13_4490</name>
</gene>
<evidence type="ECO:0000313" key="3">
    <source>
        <dbReference type="Proteomes" id="UP001175261"/>
    </source>
</evidence>
<feature type="compositionally biased region" description="Pro residues" evidence="1">
    <location>
        <begin position="1139"/>
        <end position="1151"/>
    </location>
</feature>
<feature type="compositionally biased region" description="Polar residues" evidence="1">
    <location>
        <begin position="647"/>
        <end position="664"/>
    </location>
</feature>
<feature type="compositionally biased region" description="Polar residues" evidence="1">
    <location>
        <begin position="608"/>
        <end position="630"/>
    </location>
</feature>
<accession>A0AA39GJ00</accession>
<feature type="compositionally biased region" description="Low complexity" evidence="1">
    <location>
        <begin position="553"/>
        <end position="573"/>
    </location>
</feature>
<dbReference type="Gene3D" id="1.10.20.10">
    <property type="entry name" value="Histone, subunit A"/>
    <property type="match status" value="1"/>
</dbReference>
<evidence type="ECO:0008006" key="4">
    <source>
        <dbReference type="Google" id="ProtNLM"/>
    </source>
</evidence>